<sequence length="274" mass="28414">MTTPFRLAVLSLAIAATLAGCNRDKAAEPAPPAATAGTGAIVTPADAAAPMAFESKTAFAEVSLTLPVAIKAQPDLHARLYAAAVRDLREFSEGAQADRTEAGGDEGMGAYNKSIAITPGAETGKLFSLIRTDSEYTGGAHPNSSFAAILWDKALKRELAAADLFTKTGDLSALDTALCAAINAEKRKRDPQARTVSLTGSDMWTCPRAASVPFVLATGTMPGKTGGLVFLIGPYMVGPYSEGAYEVTVPQSAFRSLLAPAYADEFAGQPKPEA</sequence>
<organism evidence="3 4">
    <name type="scientific">Brevundimonas subvibrioides</name>
    <dbReference type="NCBI Taxonomy" id="74313"/>
    <lineage>
        <taxon>Bacteria</taxon>
        <taxon>Pseudomonadati</taxon>
        <taxon>Pseudomonadota</taxon>
        <taxon>Alphaproteobacteria</taxon>
        <taxon>Caulobacterales</taxon>
        <taxon>Caulobacteraceae</taxon>
        <taxon>Brevundimonas</taxon>
    </lineage>
</organism>
<dbReference type="Gene3D" id="3.30.565.40">
    <property type="entry name" value="Fervidobacterium nodosum Rt17-B1 like"/>
    <property type="match status" value="1"/>
</dbReference>
<protein>
    <recommendedName>
        <fullName evidence="2">DUF3298 domain-containing protein</fullName>
    </recommendedName>
</protein>
<accession>A0A258HQL6</accession>
<dbReference type="EMBL" id="NCEQ01000001">
    <property type="protein sequence ID" value="OYX59089.1"/>
    <property type="molecule type" value="Genomic_DNA"/>
</dbReference>
<gene>
    <name evidence="3" type="ORF">B7Y86_01285</name>
</gene>
<reference evidence="3 4" key="1">
    <citation type="submission" date="2017-03" db="EMBL/GenBank/DDBJ databases">
        <title>Lifting the veil on microbial sulfur biogeochemistry in mining wastewaters.</title>
        <authorList>
            <person name="Kantor R.S."/>
            <person name="Colenbrander Nelson T."/>
            <person name="Marshall S."/>
            <person name="Bennett D."/>
            <person name="Apte S."/>
            <person name="Camacho D."/>
            <person name="Thomas B.C."/>
            <person name="Warren L.A."/>
            <person name="Banfield J.F."/>
        </authorList>
    </citation>
    <scope>NUCLEOTIDE SEQUENCE [LARGE SCALE GENOMIC DNA]</scope>
    <source>
        <strain evidence="3">32-68-21</strain>
    </source>
</reference>
<dbReference type="Proteomes" id="UP000216147">
    <property type="component" value="Unassembled WGS sequence"/>
</dbReference>
<dbReference type="InterPro" id="IPR037126">
    <property type="entry name" value="PdaC/RsiV-like_sf"/>
</dbReference>
<dbReference type="Pfam" id="PF11738">
    <property type="entry name" value="DUF3298"/>
    <property type="match status" value="1"/>
</dbReference>
<name>A0A258HQL6_9CAUL</name>
<proteinExistence type="predicted"/>
<dbReference type="Gene3D" id="3.90.640.20">
    <property type="entry name" value="Heat-shock cognate protein, ATPase"/>
    <property type="match status" value="1"/>
</dbReference>
<dbReference type="PROSITE" id="PS51257">
    <property type="entry name" value="PROKAR_LIPOPROTEIN"/>
    <property type="match status" value="1"/>
</dbReference>
<dbReference type="InterPro" id="IPR021729">
    <property type="entry name" value="DUF3298"/>
</dbReference>
<evidence type="ECO:0000313" key="4">
    <source>
        <dbReference type="Proteomes" id="UP000216147"/>
    </source>
</evidence>
<dbReference type="AlphaFoldDB" id="A0A258HQL6"/>
<keyword evidence="1" id="KW-0732">Signal</keyword>
<evidence type="ECO:0000313" key="3">
    <source>
        <dbReference type="EMBL" id="OYX59089.1"/>
    </source>
</evidence>
<evidence type="ECO:0000256" key="1">
    <source>
        <dbReference type="SAM" id="SignalP"/>
    </source>
</evidence>
<evidence type="ECO:0000259" key="2">
    <source>
        <dbReference type="Pfam" id="PF11738"/>
    </source>
</evidence>
<feature type="chain" id="PRO_5012717115" description="DUF3298 domain-containing protein" evidence="1">
    <location>
        <begin position="27"/>
        <end position="274"/>
    </location>
</feature>
<feature type="signal peptide" evidence="1">
    <location>
        <begin position="1"/>
        <end position="26"/>
    </location>
</feature>
<comment type="caution">
    <text evidence="3">The sequence shown here is derived from an EMBL/GenBank/DDBJ whole genome shotgun (WGS) entry which is preliminary data.</text>
</comment>
<feature type="domain" description="DUF3298" evidence="2">
    <location>
        <begin position="163"/>
        <end position="252"/>
    </location>
</feature>